<proteinExistence type="predicted"/>
<dbReference type="AlphaFoldDB" id="A0AAV4I1H3"/>
<evidence type="ECO:0000313" key="2">
    <source>
        <dbReference type="Proteomes" id="UP000762676"/>
    </source>
</evidence>
<accession>A0AAV4I1H3</accession>
<reference evidence="1 2" key="1">
    <citation type="journal article" date="2021" name="Elife">
        <title>Chloroplast acquisition without the gene transfer in kleptoplastic sea slugs, Plakobranchus ocellatus.</title>
        <authorList>
            <person name="Maeda T."/>
            <person name="Takahashi S."/>
            <person name="Yoshida T."/>
            <person name="Shimamura S."/>
            <person name="Takaki Y."/>
            <person name="Nagai Y."/>
            <person name="Toyoda A."/>
            <person name="Suzuki Y."/>
            <person name="Arimoto A."/>
            <person name="Ishii H."/>
            <person name="Satoh N."/>
            <person name="Nishiyama T."/>
            <person name="Hasebe M."/>
            <person name="Maruyama T."/>
            <person name="Minagawa J."/>
            <person name="Obokata J."/>
            <person name="Shigenobu S."/>
        </authorList>
    </citation>
    <scope>NUCLEOTIDE SEQUENCE [LARGE SCALE GENOMIC DNA]</scope>
</reference>
<keyword evidence="2" id="KW-1185">Reference proteome</keyword>
<gene>
    <name evidence="1" type="ORF">ElyMa_006493400</name>
</gene>
<dbReference type="Proteomes" id="UP000762676">
    <property type="component" value="Unassembled WGS sequence"/>
</dbReference>
<dbReference type="EMBL" id="BMAT01013027">
    <property type="protein sequence ID" value="GFS04379.1"/>
    <property type="molecule type" value="Genomic_DNA"/>
</dbReference>
<name>A0AAV4I1H3_9GAST</name>
<organism evidence="1 2">
    <name type="scientific">Elysia marginata</name>
    <dbReference type="NCBI Taxonomy" id="1093978"/>
    <lineage>
        <taxon>Eukaryota</taxon>
        <taxon>Metazoa</taxon>
        <taxon>Spiralia</taxon>
        <taxon>Lophotrochozoa</taxon>
        <taxon>Mollusca</taxon>
        <taxon>Gastropoda</taxon>
        <taxon>Heterobranchia</taxon>
        <taxon>Euthyneura</taxon>
        <taxon>Panpulmonata</taxon>
        <taxon>Sacoglossa</taxon>
        <taxon>Placobranchoidea</taxon>
        <taxon>Plakobranchidae</taxon>
        <taxon>Elysia</taxon>
    </lineage>
</organism>
<evidence type="ECO:0000313" key="1">
    <source>
        <dbReference type="EMBL" id="GFS04379.1"/>
    </source>
</evidence>
<comment type="caution">
    <text evidence="1">The sequence shown here is derived from an EMBL/GenBank/DDBJ whole genome shotgun (WGS) entry which is preliminary data.</text>
</comment>
<sequence length="94" mass="10413">MQKALYKNLLKASETLNHSTYASANDGERETSHAAISPSTIVLKANKLPIDVMDARTSHVDQDKLGGSTNWPQGQQNNYYCELFSIPAVIMMEI</sequence>
<protein>
    <submittedName>
        <fullName evidence="1">Uncharacterized protein</fullName>
    </submittedName>
</protein>